<feature type="chain" id="PRO_5042038249" description="Methyltransferase domain-containing protein" evidence="1">
    <location>
        <begin position="22"/>
        <end position="359"/>
    </location>
</feature>
<evidence type="ECO:0000256" key="1">
    <source>
        <dbReference type="SAM" id="SignalP"/>
    </source>
</evidence>
<dbReference type="Gene3D" id="3.40.50.150">
    <property type="entry name" value="Vaccinia Virus protein VP39"/>
    <property type="match status" value="1"/>
</dbReference>
<keyword evidence="1" id="KW-0732">Signal</keyword>
<dbReference type="GO" id="GO:0008168">
    <property type="term" value="F:methyltransferase activity"/>
    <property type="evidence" value="ECO:0007669"/>
    <property type="project" value="TreeGrafter"/>
</dbReference>
<dbReference type="InterPro" id="IPR050508">
    <property type="entry name" value="Methyltransf_Superfamily"/>
</dbReference>
<name>A0AAD3D9R8_9STRA</name>
<accession>A0AAD3D9R8</accession>
<evidence type="ECO:0000313" key="3">
    <source>
        <dbReference type="Proteomes" id="UP001054902"/>
    </source>
</evidence>
<dbReference type="EMBL" id="BLLK01000069">
    <property type="protein sequence ID" value="GFH60537.1"/>
    <property type="molecule type" value="Genomic_DNA"/>
</dbReference>
<proteinExistence type="predicted"/>
<dbReference type="Proteomes" id="UP001054902">
    <property type="component" value="Unassembled WGS sequence"/>
</dbReference>
<organism evidence="2 3">
    <name type="scientific">Chaetoceros tenuissimus</name>
    <dbReference type="NCBI Taxonomy" id="426638"/>
    <lineage>
        <taxon>Eukaryota</taxon>
        <taxon>Sar</taxon>
        <taxon>Stramenopiles</taxon>
        <taxon>Ochrophyta</taxon>
        <taxon>Bacillariophyta</taxon>
        <taxon>Coscinodiscophyceae</taxon>
        <taxon>Chaetocerotophycidae</taxon>
        <taxon>Chaetocerotales</taxon>
        <taxon>Chaetocerotaceae</taxon>
        <taxon>Chaetoceros</taxon>
    </lineage>
</organism>
<dbReference type="CDD" id="cd02440">
    <property type="entry name" value="AdoMet_MTases"/>
    <property type="match status" value="1"/>
</dbReference>
<sequence length="359" mass="40530">MKLNSKLFTISILFNFGCSIAFQVSPDPNQRFKQAVEKIKGDVKSPKEFTIMDDTRFEVCNKDDRVPALSEFLEIDGIQSIPRRRTFIPRNMLPVFDIDPTEYWFHNKIHTFGNTHVFGGLHASVASFATWLIDQKAYDGIDARELIAHQLYKEVNKTNAYVMDLGCGVGMSTRALATAFQDASYICGIDTSPEMIAMAKFITKNNAALTSLQGMVQGKENSFATSLIMLLTEIKNTIDSTAFIPNCNFAIGNAERVIAPKGKFDLVTLYYAFHEMPKGARSRILREARRLLKSGGKLAVIDICPREYVPVPSMLAGEPYVLEYQQNIEEQMNKFQGFHDLEMRKILPGHVTMWLATRN</sequence>
<dbReference type="Pfam" id="PF13489">
    <property type="entry name" value="Methyltransf_23"/>
    <property type="match status" value="1"/>
</dbReference>
<dbReference type="PANTHER" id="PTHR42912">
    <property type="entry name" value="METHYLTRANSFERASE"/>
    <property type="match status" value="1"/>
</dbReference>
<evidence type="ECO:0000313" key="2">
    <source>
        <dbReference type="EMBL" id="GFH60537.1"/>
    </source>
</evidence>
<evidence type="ECO:0008006" key="4">
    <source>
        <dbReference type="Google" id="ProtNLM"/>
    </source>
</evidence>
<comment type="caution">
    <text evidence="2">The sequence shown here is derived from an EMBL/GenBank/DDBJ whole genome shotgun (WGS) entry which is preliminary data.</text>
</comment>
<gene>
    <name evidence="2" type="ORF">CTEN210_17013</name>
</gene>
<dbReference type="SUPFAM" id="SSF53335">
    <property type="entry name" value="S-adenosyl-L-methionine-dependent methyltransferases"/>
    <property type="match status" value="1"/>
</dbReference>
<dbReference type="AlphaFoldDB" id="A0AAD3D9R8"/>
<protein>
    <recommendedName>
        <fullName evidence="4">Methyltransferase domain-containing protein</fullName>
    </recommendedName>
</protein>
<keyword evidence="3" id="KW-1185">Reference proteome</keyword>
<dbReference type="PANTHER" id="PTHR42912:SF93">
    <property type="entry name" value="N6-ADENOSINE-METHYLTRANSFERASE TMT1A"/>
    <property type="match status" value="1"/>
</dbReference>
<feature type="signal peptide" evidence="1">
    <location>
        <begin position="1"/>
        <end position="21"/>
    </location>
</feature>
<dbReference type="InterPro" id="IPR029063">
    <property type="entry name" value="SAM-dependent_MTases_sf"/>
</dbReference>
<reference evidence="2 3" key="1">
    <citation type="journal article" date="2021" name="Sci. Rep.">
        <title>The genome of the diatom Chaetoceros tenuissimus carries an ancient integrated fragment of an extant virus.</title>
        <authorList>
            <person name="Hongo Y."/>
            <person name="Kimura K."/>
            <person name="Takaki Y."/>
            <person name="Yoshida Y."/>
            <person name="Baba S."/>
            <person name="Kobayashi G."/>
            <person name="Nagasaki K."/>
            <person name="Hano T."/>
            <person name="Tomaru Y."/>
        </authorList>
    </citation>
    <scope>NUCLEOTIDE SEQUENCE [LARGE SCALE GENOMIC DNA]</scope>
    <source>
        <strain evidence="2 3">NIES-3715</strain>
    </source>
</reference>